<feature type="compositionally biased region" description="Basic and acidic residues" evidence="1">
    <location>
        <begin position="576"/>
        <end position="585"/>
    </location>
</feature>
<feature type="region of interest" description="Disordered" evidence="1">
    <location>
        <begin position="576"/>
        <end position="595"/>
    </location>
</feature>
<accession>A0A7R8ZSS6</accession>
<reference evidence="2" key="1">
    <citation type="submission" date="2020-11" db="EMBL/GenBank/DDBJ databases">
        <authorList>
            <person name="Tran Van P."/>
        </authorList>
    </citation>
    <scope>NUCLEOTIDE SEQUENCE</scope>
</reference>
<name>A0A7R8ZSS6_9CRUS</name>
<dbReference type="EMBL" id="OB662637">
    <property type="protein sequence ID" value="CAD7230368.1"/>
    <property type="molecule type" value="Genomic_DNA"/>
</dbReference>
<dbReference type="AlphaFoldDB" id="A0A7R8ZSS6"/>
<protein>
    <submittedName>
        <fullName evidence="2">Uncharacterized protein</fullName>
    </submittedName>
</protein>
<organism evidence="2">
    <name type="scientific">Cyprideis torosa</name>
    <dbReference type="NCBI Taxonomy" id="163714"/>
    <lineage>
        <taxon>Eukaryota</taxon>
        <taxon>Metazoa</taxon>
        <taxon>Ecdysozoa</taxon>
        <taxon>Arthropoda</taxon>
        <taxon>Crustacea</taxon>
        <taxon>Oligostraca</taxon>
        <taxon>Ostracoda</taxon>
        <taxon>Podocopa</taxon>
        <taxon>Podocopida</taxon>
        <taxon>Cytherocopina</taxon>
        <taxon>Cytheroidea</taxon>
        <taxon>Cytherideidae</taxon>
        <taxon>Cyprideis</taxon>
    </lineage>
</organism>
<evidence type="ECO:0000256" key="1">
    <source>
        <dbReference type="SAM" id="MobiDB-lite"/>
    </source>
</evidence>
<gene>
    <name evidence="2" type="ORF">CTOB1V02_LOCUS8227</name>
</gene>
<proteinExistence type="predicted"/>
<sequence>MRDPLRESLVANCMDALWPGPRFMWLTLLALMDNAAATSANCVLEGREDLSAAIADSPETPGRHPPSATKPLVWLQGCGVECEVCGVPYSSAHRFHGHPDVQRLEAQCHLPPWSWLALCEAPQSIPSAFAGFTPSPFVTAQFAVVLTAPWAESLTVPKSIPTDSIAVIRRIIERSLIPFCRDTTLKLLPSGLGLAVGLMQVMGGPSKALILATAASNPWNLPFMKFLDRVSTVAPWFKEIFWDTTPDNFVEFSKLFFHHAVETPMKIERSSLNETSMQFMKVIQDLGYVLDGIQFQVKASESELQWYTKFHQELQELRNYIRNATFETLNQCLSLTSESVVSKLHGSIYNELMSPNESQTSEIFIASGGKVKGLSNFFLYTTAIVAPAIMIHVLASRHQNGDPVVESTMEGYYSELRKGPTFATPFSNLVQELLNRAHTDHRYSFEHDLSVLEKEVLEPPPKEYSNYEVAKMLYVDLVEEFPDWDIAVNVHDTGNVAEDHRYFRYFDEGEESEPGVEGVVSLYSKAKKHDFSIVLYVKPKMHHPSMQYQCSTDSLSEGRHMDRIKLIKVAKKKIKEASEESKSNDVEPPPEQCGKENKNAACELVRGQGKIGLHISTRLKPVMVSGPHFHFCHHAELDEEGKRMEIYAYGDC</sequence>
<evidence type="ECO:0000313" key="2">
    <source>
        <dbReference type="EMBL" id="CAD7230368.1"/>
    </source>
</evidence>